<name>A0A4Q1RKW2_9FIRM</name>
<keyword evidence="1" id="KW-0812">Transmembrane</keyword>
<keyword evidence="1" id="KW-1133">Transmembrane helix</keyword>
<feature type="transmembrane region" description="Helical" evidence="1">
    <location>
        <begin position="84"/>
        <end position="106"/>
    </location>
</feature>
<dbReference type="Pfam" id="PF14501">
    <property type="entry name" value="HATPase_c_5"/>
    <property type="match status" value="1"/>
</dbReference>
<gene>
    <name evidence="3" type="ORF">ETP43_15195</name>
</gene>
<comment type="caution">
    <text evidence="3">The sequence shown here is derived from an EMBL/GenBank/DDBJ whole genome shotgun (WGS) entry which is preliminary data.</text>
</comment>
<keyword evidence="3" id="KW-0547">Nucleotide-binding</keyword>
<feature type="transmembrane region" description="Helical" evidence="1">
    <location>
        <begin position="180"/>
        <end position="201"/>
    </location>
</feature>
<dbReference type="InterPro" id="IPR036890">
    <property type="entry name" value="HATPase_C_sf"/>
</dbReference>
<dbReference type="SUPFAM" id="SSF55874">
    <property type="entry name" value="ATPase domain of HSP90 chaperone/DNA topoisomerase II/histidine kinase"/>
    <property type="match status" value="1"/>
</dbReference>
<feature type="transmembrane region" description="Helical" evidence="1">
    <location>
        <begin position="29"/>
        <end position="47"/>
    </location>
</feature>
<accession>A0A4Q1RKW2</accession>
<organism evidence="3 4">
    <name type="scientific">Blautia faecicola</name>
    <dbReference type="NCBI Taxonomy" id="2509240"/>
    <lineage>
        <taxon>Bacteria</taxon>
        <taxon>Bacillati</taxon>
        <taxon>Bacillota</taxon>
        <taxon>Clostridia</taxon>
        <taxon>Lachnospirales</taxon>
        <taxon>Lachnospiraceae</taxon>
        <taxon>Blautia</taxon>
    </lineage>
</organism>
<dbReference type="CDD" id="cd16935">
    <property type="entry name" value="HATPase_AgrC-ComD-like"/>
    <property type="match status" value="1"/>
</dbReference>
<keyword evidence="1" id="KW-0472">Membrane</keyword>
<dbReference type="EMBL" id="SDKC01000001">
    <property type="protein sequence ID" value="RXS76412.1"/>
    <property type="molecule type" value="Genomic_DNA"/>
</dbReference>
<protein>
    <submittedName>
        <fullName evidence="3">ATP-binding protein</fullName>
    </submittedName>
</protein>
<keyword evidence="4" id="KW-1185">Reference proteome</keyword>
<dbReference type="OrthoDB" id="9813149at2"/>
<dbReference type="AlphaFoldDB" id="A0A4Q1RKW2"/>
<dbReference type="RefSeq" id="WP_129259070.1">
    <property type="nucleotide sequence ID" value="NZ_SDKC01000001.1"/>
</dbReference>
<dbReference type="PANTHER" id="PTHR40448:SF1">
    <property type="entry name" value="TWO-COMPONENT SENSOR HISTIDINE KINASE"/>
    <property type="match status" value="1"/>
</dbReference>
<dbReference type="InterPro" id="IPR032834">
    <property type="entry name" value="NatK-like_C"/>
</dbReference>
<evidence type="ECO:0000256" key="1">
    <source>
        <dbReference type="SAM" id="Phobius"/>
    </source>
</evidence>
<sequence length="419" mass="48713">MILEIMVDSATVFVQEDFFSTFLEKREKTWRYICAWIFFFFYHFTIMNLHDGYMWNFLGNLIGLSIVCTIAYNAEMRTRIMMVLLAVSLGGISEVVISIIILIIQGDISGDIRLYAMMAKIVFWICVRILSLLYKGKVESLEVGANGILFAIAFGCNIIWSIIILNIAEKTEDSMMKNGTLILVFVILVFDIIIFRLYTLYQERQNAEREKQEYAYQIRIYDKEIEGRKAVMDEVRRTKHDMKNSMIYLQELLKQNPDEARKFLNKYIDKDIDNRSEISKSGNLPVDALINYKNIIAKQKGIKIYLEQSIPVKLPYESSDICVVLGNLLDNALEAVEKLEDDRTIYINISFVKKRLKIIVKNKYVGELKKNKNGYFMSEKKDIENHGIGLRSVEKTVQSYDGYFEIKAENQTFIVNVIM</sequence>
<feature type="domain" description="Sensor histidine kinase NatK-like C-terminal" evidence="2">
    <location>
        <begin position="319"/>
        <end position="418"/>
    </location>
</feature>
<evidence type="ECO:0000313" key="4">
    <source>
        <dbReference type="Proteomes" id="UP000290106"/>
    </source>
</evidence>
<reference evidence="3 4" key="1">
    <citation type="submission" date="2019-01" db="EMBL/GenBank/DDBJ databases">
        <title>Blautia sp. nov. KGMB01111 isolated human feces.</title>
        <authorList>
            <person name="Park J.-E."/>
            <person name="Kim J.-S."/>
            <person name="Park S.-H."/>
        </authorList>
    </citation>
    <scope>NUCLEOTIDE SEQUENCE [LARGE SCALE GENOMIC DNA]</scope>
    <source>
        <strain evidence="3 4">KGMB01111</strain>
    </source>
</reference>
<evidence type="ECO:0000259" key="2">
    <source>
        <dbReference type="Pfam" id="PF14501"/>
    </source>
</evidence>
<feature type="transmembrane region" description="Helical" evidence="1">
    <location>
        <begin position="53"/>
        <end position="72"/>
    </location>
</feature>
<keyword evidence="3" id="KW-0067">ATP-binding</keyword>
<dbReference type="GO" id="GO:0042802">
    <property type="term" value="F:identical protein binding"/>
    <property type="evidence" value="ECO:0007669"/>
    <property type="project" value="TreeGrafter"/>
</dbReference>
<proteinExistence type="predicted"/>
<dbReference type="PANTHER" id="PTHR40448">
    <property type="entry name" value="TWO-COMPONENT SENSOR HISTIDINE KINASE"/>
    <property type="match status" value="1"/>
</dbReference>
<feature type="transmembrane region" description="Helical" evidence="1">
    <location>
        <begin position="146"/>
        <end position="168"/>
    </location>
</feature>
<evidence type="ECO:0000313" key="3">
    <source>
        <dbReference type="EMBL" id="RXS76412.1"/>
    </source>
</evidence>
<dbReference type="GO" id="GO:0005524">
    <property type="term" value="F:ATP binding"/>
    <property type="evidence" value="ECO:0007669"/>
    <property type="project" value="UniProtKB-KW"/>
</dbReference>
<dbReference type="Proteomes" id="UP000290106">
    <property type="component" value="Unassembled WGS sequence"/>
</dbReference>
<feature type="transmembrane region" description="Helical" evidence="1">
    <location>
        <begin position="112"/>
        <end position="134"/>
    </location>
</feature>
<dbReference type="Gene3D" id="3.30.565.10">
    <property type="entry name" value="Histidine kinase-like ATPase, C-terminal domain"/>
    <property type="match status" value="1"/>
</dbReference>